<keyword evidence="5" id="KW-1185">Reference proteome</keyword>
<keyword evidence="2" id="KW-0472">Membrane</keyword>
<keyword evidence="2" id="KW-1133">Transmembrane helix</keyword>
<evidence type="ECO:0000313" key="5">
    <source>
        <dbReference type="Proteomes" id="UP000239814"/>
    </source>
</evidence>
<evidence type="ECO:0000313" key="4">
    <source>
        <dbReference type="EMBL" id="AVM01780.1"/>
    </source>
</evidence>
<dbReference type="AlphaFoldDB" id="A0A2S0KJC5"/>
<reference evidence="4 5" key="1">
    <citation type="submission" date="2018-03" db="EMBL/GenBank/DDBJ databases">
        <title>Characteristics and genome of n-alkane degrading marine bacteria Gordonia iterans isolated from crude oil contaminated in Tae-an, South Korea.</title>
        <authorList>
            <person name="Lee S.-S."/>
            <person name="Kim H."/>
        </authorList>
    </citation>
    <scope>NUCLEOTIDE SEQUENCE [LARGE SCALE GENOMIC DNA]</scope>
    <source>
        <strain evidence="4 5">Co17</strain>
    </source>
</reference>
<protein>
    <submittedName>
        <fullName evidence="4">Alpha/beta hydrolase</fullName>
    </submittedName>
</protein>
<dbReference type="KEGG" id="git:C6V83_17460"/>
<dbReference type="PANTHER" id="PTHR43798:SF31">
    <property type="entry name" value="AB HYDROLASE SUPERFAMILY PROTEIN YCLE"/>
    <property type="match status" value="1"/>
</dbReference>
<dbReference type="EMBL" id="CP027433">
    <property type="protein sequence ID" value="AVM01780.1"/>
    <property type="molecule type" value="Genomic_DNA"/>
</dbReference>
<name>A0A2S0KJC5_9ACTN</name>
<proteinExistence type="predicted"/>
<dbReference type="Gene3D" id="3.40.50.1820">
    <property type="entry name" value="alpha/beta hydrolase"/>
    <property type="match status" value="1"/>
</dbReference>
<dbReference type="GO" id="GO:0016787">
    <property type="term" value="F:hydrolase activity"/>
    <property type="evidence" value="ECO:0007669"/>
    <property type="project" value="UniProtKB-KW"/>
</dbReference>
<feature type="transmembrane region" description="Helical" evidence="2">
    <location>
        <begin position="26"/>
        <end position="49"/>
    </location>
</feature>
<dbReference type="PANTHER" id="PTHR43798">
    <property type="entry name" value="MONOACYLGLYCEROL LIPASE"/>
    <property type="match status" value="1"/>
</dbReference>
<dbReference type="RefSeq" id="WP_105943483.1">
    <property type="nucleotide sequence ID" value="NZ_CP027433.1"/>
</dbReference>
<accession>A0A2S0KJC5</accession>
<dbReference type="SUPFAM" id="SSF53474">
    <property type="entry name" value="alpha/beta-Hydrolases"/>
    <property type="match status" value="1"/>
</dbReference>
<keyword evidence="2" id="KW-0812">Transmembrane</keyword>
<sequence>MADSVEVRPPDPAAAKRLHSARRRRAGLAGLGAAGLLAGDLALVVGGIARAAAKHPPAVDDGPDPLLVDPGRLMRSTVVPTADGTLLHAETSVNLDDHPSDEVLVFVHGWTCSTRFWNPQMNHFGGDRPVIAFDHRGHGLSEMGKARVTVDVLGQDLEAVLTTLLPPGKRAILVGHSMGGMAIMSWAAQYGAGRGVDGPGSRMADRIAAVVLTSTTPRDVVQQQLLTPADLPRYTRAVRPLVARAFVSTPVPLPSNNLSTRLTHYLALGPHARAAHVKFTDELIAAGSPRARAAWGSALYRLNVVAGLEALTVPTLVVVGDRDLLTPPPHSDFMAEVLDRNGVLLDYVTYPGAGHMVPIERALSYNQLIDDVLASV</sequence>
<dbReference type="InterPro" id="IPR000073">
    <property type="entry name" value="AB_hydrolase_1"/>
</dbReference>
<gene>
    <name evidence="4" type="ORF">C6V83_17460</name>
</gene>
<dbReference type="GO" id="GO:0016020">
    <property type="term" value="C:membrane"/>
    <property type="evidence" value="ECO:0007669"/>
    <property type="project" value="TreeGrafter"/>
</dbReference>
<keyword evidence="1 4" id="KW-0378">Hydrolase</keyword>
<dbReference type="InterPro" id="IPR050266">
    <property type="entry name" value="AB_hydrolase_sf"/>
</dbReference>
<dbReference type="Proteomes" id="UP000239814">
    <property type="component" value="Chromosome"/>
</dbReference>
<dbReference type="InterPro" id="IPR029058">
    <property type="entry name" value="AB_hydrolase_fold"/>
</dbReference>
<organism evidence="4 5">
    <name type="scientific">Gordonia iterans</name>
    <dbReference type="NCBI Taxonomy" id="1004901"/>
    <lineage>
        <taxon>Bacteria</taxon>
        <taxon>Bacillati</taxon>
        <taxon>Actinomycetota</taxon>
        <taxon>Actinomycetes</taxon>
        <taxon>Mycobacteriales</taxon>
        <taxon>Gordoniaceae</taxon>
        <taxon>Gordonia</taxon>
    </lineage>
</organism>
<feature type="domain" description="AB hydrolase-1" evidence="3">
    <location>
        <begin position="103"/>
        <end position="361"/>
    </location>
</feature>
<evidence type="ECO:0000256" key="1">
    <source>
        <dbReference type="ARBA" id="ARBA00022801"/>
    </source>
</evidence>
<evidence type="ECO:0000259" key="3">
    <source>
        <dbReference type="Pfam" id="PF00561"/>
    </source>
</evidence>
<evidence type="ECO:0000256" key="2">
    <source>
        <dbReference type="SAM" id="Phobius"/>
    </source>
</evidence>
<dbReference type="OrthoDB" id="5422338at2"/>
<dbReference type="Pfam" id="PF00561">
    <property type="entry name" value="Abhydrolase_1"/>
    <property type="match status" value="1"/>
</dbReference>